<dbReference type="InterPro" id="IPR007307">
    <property type="entry name" value="Ltv1"/>
</dbReference>
<dbReference type="Pfam" id="PF04180">
    <property type="entry name" value="LTV"/>
    <property type="match status" value="1"/>
</dbReference>
<comment type="similarity">
    <text evidence="1">Belongs to the LTV1 family.</text>
</comment>
<keyword evidence="5" id="KW-1185">Reference proteome</keyword>
<feature type="region of interest" description="Disordered" evidence="3">
    <location>
        <begin position="268"/>
        <end position="324"/>
    </location>
</feature>
<feature type="compositionally biased region" description="Basic and acidic residues" evidence="3">
    <location>
        <begin position="282"/>
        <end position="324"/>
    </location>
</feature>
<dbReference type="Proteomes" id="UP000518266">
    <property type="component" value="Unassembled WGS sequence"/>
</dbReference>
<dbReference type="GO" id="GO:0005634">
    <property type="term" value="C:nucleus"/>
    <property type="evidence" value="ECO:0007669"/>
    <property type="project" value="TreeGrafter"/>
</dbReference>
<dbReference type="AlphaFoldDB" id="A0A7J5YT05"/>
<protein>
    <recommendedName>
        <fullName evidence="2">Protein LTV1 homolog</fullName>
    </recommendedName>
</protein>
<dbReference type="PANTHER" id="PTHR21531">
    <property type="entry name" value="LOW-TEMPERATURE VIABILITY PROTEIN LTV1-RELATED"/>
    <property type="match status" value="1"/>
</dbReference>
<dbReference type="EMBL" id="JAAKFY010000009">
    <property type="protein sequence ID" value="KAF3852724.1"/>
    <property type="molecule type" value="Genomic_DNA"/>
</dbReference>
<accession>A0A7J5YT05</accession>
<evidence type="ECO:0000313" key="4">
    <source>
        <dbReference type="EMBL" id="KAF3852724.1"/>
    </source>
</evidence>
<name>A0A7J5YT05_DISMA</name>
<gene>
    <name evidence="4" type="ORF">F7725_006079</name>
</gene>
<dbReference type="GO" id="GO:0042274">
    <property type="term" value="P:ribosomal small subunit biogenesis"/>
    <property type="evidence" value="ECO:0007669"/>
    <property type="project" value="InterPro"/>
</dbReference>
<feature type="region of interest" description="Disordered" evidence="3">
    <location>
        <begin position="35"/>
        <end position="122"/>
    </location>
</feature>
<sequence length="339" mass="39861">MEQQREFGVFFDDNYNYLQHLKEPSTPFELVAARTLHTKTGKTPLKDEEEDKDDDEEEEDDEDKEEELDDDFIMKANVMCGAMEVEGGDEEDEDGDGEGWEDTDEEGDVDSEFSDEDGERRAKEFLFMDEETKSRFTEYSMSSSFYEQLMTMRSERWITPSWRASSSRTALAWRRYLRPDDLGPKELPAVKEEMKTMMNEEEEMETGPEEKWDCETIISTYSNIYNRPKLIQEPQRTKPIRVSQKTGIPLDVLPTKGLTAKQAERMMRINDSDLPRVSTQQRSKEESTEERKQRKLAIKEERKERRVEKKANQTAFKEEKVRQEKQMLSLRANVQGMKL</sequence>
<feature type="compositionally biased region" description="Acidic residues" evidence="3">
    <location>
        <begin position="47"/>
        <end position="71"/>
    </location>
</feature>
<evidence type="ECO:0000256" key="3">
    <source>
        <dbReference type="SAM" id="MobiDB-lite"/>
    </source>
</evidence>
<dbReference type="GO" id="GO:0000056">
    <property type="term" value="P:ribosomal small subunit export from nucleus"/>
    <property type="evidence" value="ECO:0007669"/>
    <property type="project" value="TreeGrafter"/>
</dbReference>
<dbReference type="GO" id="GO:0030688">
    <property type="term" value="C:preribosome, small subunit precursor"/>
    <property type="evidence" value="ECO:0007669"/>
    <property type="project" value="TreeGrafter"/>
</dbReference>
<evidence type="ECO:0000256" key="2">
    <source>
        <dbReference type="ARBA" id="ARBA00021561"/>
    </source>
</evidence>
<proteinExistence type="inferred from homology"/>
<comment type="caution">
    <text evidence="4">The sequence shown here is derived from an EMBL/GenBank/DDBJ whole genome shotgun (WGS) entry which is preliminary data.</text>
</comment>
<evidence type="ECO:0000256" key="1">
    <source>
        <dbReference type="ARBA" id="ARBA00009078"/>
    </source>
</evidence>
<dbReference type="OrthoDB" id="5852896at2759"/>
<dbReference type="GO" id="GO:0005829">
    <property type="term" value="C:cytosol"/>
    <property type="evidence" value="ECO:0007669"/>
    <property type="project" value="TreeGrafter"/>
</dbReference>
<dbReference type="PANTHER" id="PTHR21531:SF0">
    <property type="entry name" value="PROTEIN LTV1 HOMOLOG"/>
    <property type="match status" value="1"/>
</dbReference>
<organism evidence="4 5">
    <name type="scientific">Dissostichus mawsoni</name>
    <name type="common">Antarctic cod</name>
    <dbReference type="NCBI Taxonomy" id="36200"/>
    <lineage>
        <taxon>Eukaryota</taxon>
        <taxon>Metazoa</taxon>
        <taxon>Chordata</taxon>
        <taxon>Craniata</taxon>
        <taxon>Vertebrata</taxon>
        <taxon>Euteleostomi</taxon>
        <taxon>Actinopterygii</taxon>
        <taxon>Neopterygii</taxon>
        <taxon>Teleostei</taxon>
        <taxon>Neoteleostei</taxon>
        <taxon>Acanthomorphata</taxon>
        <taxon>Eupercaria</taxon>
        <taxon>Perciformes</taxon>
        <taxon>Notothenioidei</taxon>
        <taxon>Nototheniidae</taxon>
        <taxon>Dissostichus</taxon>
    </lineage>
</organism>
<evidence type="ECO:0000313" key="5">
    <source>
        <dbReference type="Proteomes" id="UP000518266"/>
    </source>
</evidence>
<reference evidence="4 5" key="1">
    <citation type="submission" date="2020-03" db="EMBL/GenBank/DDBJ databases">
        <title>Dissostichus mawsoni Genome sequencing and assembly.</title>
        <authorList>
            <person name="Park H."/>
        </authorList>
    </citation>
    <scope>NUCLEOTIDE SEQUENCE [LARGE SCALE GENOMIC DNA]</scope>
    <source>
        <strain evidence="4">DM0001</strain>
        <tissue evidence="4">Muscle</tissue>
    </source>
</reference>
<feature type="compositionally biased region" description="Acidic residues" evidence="3">
    <location>
        <begin position="86"/>
        <end position="117"/>
    </location>
</feature>